<feature type="non-terminal residue" evidence="1">
    <location>
        <position position="1"/>
    </location>
</feature>
<dbReference type="EMBL" id="KN818522">
    <property type="protein sequence ID" value="KIL55402.1"/>
    <property type="molecule type" value="Genomic_DNA"/>
</dbReference>
<gene>
    <name evidence="1" type="ORF">M378DRAFT_32039</name>
</gene>
<evidence type="ECO:0000313" key="1">
    <source>
        <dbReference type="EMBL" id="KIL55402.1"/>
    </source>
</evidence>
<dbReference type="InterPro" id="IPR021109">
    <property type="entry name" value="Peptidase_aspartic_dom_sf"/>
</dbReference>
<dbReference type="CDD" id="cd00303">
    <property type="entry name" value="retropepsin_like"/>
    <property type="match status" value="1"/>
</dbReference>
<dbReference type="OrthoDB" id="128646at2759"/>
<dbReference type="InParanoid" id="A0A0C2W2T6"/>
<protein>
    <submittedName>
        <fullName evidence="1">Uncharacterized protein</fullName>
    </submittedName>
</protein>
<keyword evidence="2" id="KW-1185">Reference proteome</keyword>
<organism evidence="1 2">
    <name type="scientific">Amanita muscaria (strain Koide BX008)</name>
    <dbReference type="NCBI Taxonomy" id="946122"/>
    <lineage>
        <taxon>Eukaryota</taxon>
        <taxon>Fungi</taxon>
        <taxon>Dikarya</taxon>
        <taxon>Basidiomycota</taxon>
        <taxon>Agaricomycotina</taxon>
        <taxon>Agaricomycetes</taxon>
        <taxon>Agaricomycetidae</taxon>
        <taxon>Agaricales</taxon>
        <taxon>Pluteineae</taxon>
        <taxon>Amanitaceae</taxon>
        <taxon>Amanita</taxon>
    </lineage>
</organism>
<dbReference type="AlphaFoldDB" id="A0A0C2W2T6"/>
<reference evidence="1 2" key="1">
    <citation type="submission" date="2014-04" db="EMBL/GenBank/DDBJ databases">
        <title>Evolutionary Origins and Diversification of the Mycorrhizal Mutualists.</title>
        <authorList>
            <consortium name="DOE Joint Genome Institute"/>
            <consortium name="Mycorrhizal Genomics Consortium"/>
            <person name="Kohler A."/>
            <person name="Kuo A."/>
            <person name="Nagy L.G."/>
            <person name="Floudas D."/>
            <person name="Copeland A."/>
            <person name="Barry K.W."/>
            <person name="Cichocki N."/>
            <person name="Veneault-Fourrey C."/>
            <person name="LaButti K."/>
            <person name="Lindquist E.A."/>
            <person name="Lipzen A."/>
            <person name="Lundell T."/>
            <person name="Morin E."/>
            <person name="Murat C."/>
            <person name="Riley R."/>
            <person name="Ohm R."/>
            <person name="Sun H."/>
            <person name="Tunlid A."/>
            <person name="Henrissat B."/>
            <person name="Grigoriev I.V."/>
            <person name="Hibbett D.S."/>
            <person name="Martin F."/>
        </authorList>
    </citation>
    <scope>NUCLEOTIDE SEQUENCE [LARGE SCALE GENOMIC DNA]</scope>
    <source>
        <strain evidence="1 2">Koide BX008</strain>
    </source>
</reference>
<name>A0A0C2W2T6_AMAMK</name>
<evidence type="ECO:0000313" key="2">
    <source>
        <dbReference type="Proteomes" id="UP000054549"/>
    </source>
</evidence>
<feature type="non-terminal residue" evidence="1">
    <location>
        <position position="95"/>
    </location>
</feature>
<accession>A0A0C2W2T6</accession>
<dbReference type="SUPFAM" id="SSF50630">
    <property type="entry name" value="Acid proteases"/>
    <property type="match status" value="1"/>
</dbReference>
<dbReference type="HOGENOM" id="CLU_000384_32_0_1"/>
<dbReference type="STRING" id="946122.A0A0C2W2T6"/>
<sequence>KTAETQALIDCGAEGRFIHQDLVPWEKRERLPRSFKVKNVDGSPNTAGHITHGIWVAYEFAGKKFKDMFHITDLGDQKIILGMPWPESHNPLIDW</sequence>
<dbReference type="Gene3D" id="2.40.70.10">
    <property type="entry name" value="Acid Proteases"/>
    <property type="match status" value="1"/>
</dbReference>
<dbReference type="Proteomes" id="UP000054549">
    <property type="component" value="Unassembled WGS sequence"/>
</dbReference>
<proteinExistence type="predicted"/>